<keyword evidence="2" id="KW-1185">Reference proteome</keyword>
<name>A0A4Q7J6B0_9PSEU</name>
<dbReference type="OrthoDB" id="3237509at2"/>
<proteinExistence type="predicted"/>
<reference evidence="1 2" key="1">
    <citation type="submission" date="2019-02" db="EMBL/GenBank/DDBJ databases">
        <title>Draft genome sequence of Amycolatopsis sp. 8-3EHSu isolated from roots of Suaeda maritima.</title>
        <authorList>
            <person name="Duangmal K."/>
            <person name="Chantavorakit T."/>
        </authorList>
    </citation>
    <scope>NUCLEOTIDE SEQUENCE [LARGE SCALE GENOMIC DNA]</scope>
    <source>
        <strain evidence="1 2">8-3EHSu</strain>
    </source>
</reference>
<comment type="caution">
    <text evidence="1">The sequence shown here is derived from an EMBL/GenBank/DDBJ whole genome shotgun (WGS) entry which is preliminary data.</text>
</comment>
<accession>A0A4Q7J6B0</accession>
<dbReference type="EMBL" id="SFCC01000009">
    <property type="protein sequence ID" value="RZQ62292.1"/>
    <property type="molecule type" value="Genomic_DNA"/>
</dbReference>
<evidence type="ECO:0000313" key="2">
    <source>
        <dbReference type="Proteomes" id="UP000292003"/>
    </source>
</evidence>
<organism evidence="1 2">
    <name type="scientific">Amycolatopsis suaedae</name>
    <dbReference type="NCBI Taxonomy" id="2510978"/>
    <lineage>
        <taxon>Bacteria</taxon>
        <taxon>Bacillati</taxon>
        <taxon>Actinomycetota</taxon>
        <taxon>Actinomycetes</taxon>
        <taxon>Pseudonocardiales</taxon>
        <taxon>Pseudonocardiaceae</taxon>
        <taxon>Amycolatopsis</taxon>
    </lineage>
</organism>
<protein>
    <submittedName>
        <fullName evidence="1">Uncharacterized protein</fullName>
    </submittedName>
</protein>
<dbReference type="Proteomes" id="UP000292003">
    <property type="component" value="Unassembled WGS sequence"/>
</dbReference>
<evidence type="ECO:0000313" key="1">
    <source>
        <dbReference type="EMBL" id="RZQ62292.1"/>
    </source>
</evidence>
<sequence length="66" mass="6985">MTTVVEAWARERPDLDLDAIAVAGVDDAMTAPTANVTRLLSALNEKQLGTLDGLLQAPVRALEPQA</sequence>
<dbReference type="AlphaFoldDB" id="A0A4Q7J6B0"/>
<gene>
    <name evidence="1" type="ORF">EWH70_18610</name>
</gene>
<dbReference type="RefSeq" id="WP_130476720.1">
    <property type="nucleotide sequence ID" value="NZ_SFCC01000009.1"/>
</dbReference>